<sequence>MARMNRVRLSDEAFVEHGTTAAKYAAPASPTSAASLSMYAWTTLRYDCDVSKAEGAGFMPRETWTALSGKGNSYTALARIVQRPEDAVPGPLGGYSKPWEVSGFYDPRRLNSVPATDFDLQCMQKPDRGSCNLNLQRWWYNTDSEQCEIFDYGGCGGNENVYKTKDHCEITCMGKKSE</sequence>
<organism evidence="1 2">
    <name type="scientific">Hyalomma asiaticum</name>
    <name type="common">Tick</name>
    <dbReference type="NCBI Taxonomy" id="266040"/>
    <lineage>
        <taxon>Eukaryota</taxon>
        <taxon>Metazoa</taxon>
        <taxon>Ecdysozoa</taxon>
        <taxon>Arthropoda</taxon>
        <taxon>Chelicerata</taxon>
        <taxon>Arachnida</taxon>
        <taxon>Acari</taxon>
        <taxon>Parasitiformes</taxon>
        <taxon>Ixodida</taxon>
        <taxon>Ixodoidea</taxon>
        <taxon>Ixodidae</taxon>
        <taxon>Hyalomminae</taxon>
        <taxon>Hyalomma</taxon>
    </lineage>
</organism>
<comment type="caution">
    <text evidence="1">The sequence shown here is derived from an EMBL/GenBank/DDBJ whole genome shotgun (WGS) entry which is preliminary data.</text>
</comment>
<dbReference type="Proteomes" id="UP000821845">
    <property type="component" value="Chromosome 7"/>
</dbReference>
<reference evidence="1" key="1">
    <citation type="submission" date="2020-05" db="EMBL/GenBank/DDBJ databases">
        <title>Large-scale comparative analyses of tick genomes elucidate their genetic diversity and vector capacities.</title>
        <authorList>
            <person name="Jia N."/>
            <person name="Wang J."/>
            <person name="Shi W."/>
            <person name="Du L."/>
            <person name="Sun Y."/>
            <person name="Zhan W."/>
            <person name="Jiang J."/>
            <person name="Wang Q."/>
            <person name="Zhang B."/>
            <person name="Ji P."/>
            <person name="Sakyi L.B."/>
            <person name="Cui X."/>
            <person name="Yuan T."/>
            <person name="Jiang B."/>
            <person name="Yang W."/>
            <person name="Lam T.T.-Y."/>
            <person name="Chang Q."/>
            <person name="Ding S."/>
            <person name="Wang X."/>
            <person name="Zhu J."/>
            <person name="Ruan X."/>
            <person name="Zhao L."/>
            <person name="Wei J."/>
            <person name="Que T."/>
            <person name="Du C."/>
            <person name="Cheng J."/>
            <person name="Dai P."/>
            <person name="Han X."/>
            <person name="Huang E."/>
            <person name="Gao Y."/>
            <person name="Liu J."/>
            <person name="Shao H."/>
            <person name="Ye R."/>
            <person name="Li L."/>
            <person name="Wei W."/>
            <person name="Wang X."/>
            <person name="Wang C."/>
            <person name="Yang T."/>
            <person name="Huo Q."/>
            <person name="Li W."/>
            <person name="Guo W."/>
            <person name="Chen H."/>
            <person name="Zhou L."/>
            <person name="Ni X."/>
            <person name="Tian J."/>
            <person name="Zhou Y."/>
            <person name="Sheng Y."/>
            <person name="Liu T."/>
            <person name="Pan Y."/>
            <person name="Xia L."/>
            <person name="Li J."/>
            <person name="Zhao F."/>
            <person name="Cao W."/>
        </authorList>
    </citation>
    <scope>NUCLEOTIDE SEQUENCE</scope>
    <source>
        <strain evidence="1">Hyas-2018</strain>
    </source>
</reference>
<gene>
    <name evidence="1" type="ORF">HPB50_008476</name>
</gene>
<proteinExistence type="predicted"/>
<keyword evidence="2" id="KW-1185">Reference proteome</keyword>
<protein>
    <submittedName>
        <fullName evidence="1">Uncharacterized protein</fullName>
    </submittedName>
</protein>
<accession>A0ACB7RV29</accession>
<evidence type="ECO:0000313" key="2">
    <source>
        <dbReference type="Proteomes" id="UP000821845"/>
    </source>
</evidence>
<name>A0ACB7RV29_HYAAI</name>
<dbReference type="EMBL" id="CM023487">
    <property type="protein sequence ID" value="KAH6925661.1"/>
    <property type="molecule type" value="Genomic_DNA"/>
</dbReference>
<evidence type="ECO:0000313" key="1">
    <source>
        <dbReference type="EMBL" id="KAH6925661.1"/>
    </source>
</evidence>